<sequence length="272" mass="29286">MRRRLFQLAGLALAGAALTSGPARAEIEVDLALVIAVDVSFSMDPDEQTLQREGFIEAFRSPIVHDAIRRGAVGRIAVSYMEWAGASDQRILLPWTILEGADTANAFAEALSRKPTRRASRTSISGAIDYSVRMQDESGVSALRRVIDVSGDGPNNQGRAVLASRADAIARGITINGLPVMLKDAGYFDIQDLDTYYRDCVIGGQGAFMVPAKDKAQFRDAVKTKIIMEIAAAPSPGFAAADEGGSLVLLAQETRRANCLAGEQQWRDRMGN</sequence>
<accession>A0A849I406</accession>
<evidence type="ECO:0000256" key="1">
    <source>
        <dbReference type="SAM" id="SignalP"/>
    </source>
</evidence>
<dbReference type="CDD" id="cd00198">
    <property type="entry name" value="vWFA"/>
    <property type="match status" value="1"/>
</dbReference>
<feature type="signal peptide" evidence="1">
    <location>
        <begin position="1"/>
        <end position="25"/>
    </location>
</feature>
<comment type="caution">
    <text evidence="2">The sequence shown here is derived from an EMBL/GenBank/DDBJ whole genome shotgun (WGS) entry which is preliminary data.</text>
</comment>
<feature type="chain" id="PRO_5032960412" evidence="1">
    <location>
        <begin position="26"/>
        <end position="272"/>
    </location>
</feature>
<dbReference type="SUPFAM" id="SSF53300">
    <property type="entry name" value="vWA-like"/>
    <property type="match status" value="1"/>
</dbReference>
<dbReference type="RefSeq" id="WP_171216595.1">
    <property type="nucleotide sequence ID" value="NZ_JABEPP010000001.1"/>
</dbReference>
<gene>
    <name evidence="2" type="ORF">HJG44_01630</name>
</gene>
<dbReference type="InterPro" id="IPR036465">
    <property type="entry name" value="vWFA_dom_sf"/>
</dbReference>
<evidence type="ECO:0000313" key="3">
    <source>
        <dbReference type="Proteomes" id="UP000564885"/>
    </source>
</evidence>
<protein>
    <submittedName>
        <fullName evidence="2">DUF1194 domain-containing protein</fullName>
    </submittedName>
</protein>
<name>A0A849I406_9HYPH</name>
<keyword evidence="3" id="KW-1185">Reference proteome</keyword>
<dbReference type="InterPro" id="IPR010607">
    <property type="entry name" value="DUF1194"/>
</dbReference>
<dbReference type="Gene3D" id="3.40.50.410">
    <property type="entry name" value="von Willebrand factor, type A domain"/>
    <property type="match status" value="1"/>
</dbReference>
<dbReference type="AlphaFoldDB" id="A0A849I406"/>
<reference evidence="2 3" key="1">
    <citation type="submission" date="2020-04" db="EMBL/GenBank/DDBJ databases">
        <title>Enterovirga sp. isolate from soil.</title>
        <authorList>
            <person name="Chea S."/>
            <person name="Kim D.-U."/>
        </authorList>
    </citation>
    <scope>NUCLEOTIDE SEQUENCE [LARGE SCALE GENOMIC DNA]</scope>
    <source>
        <strain evidence="2 3">DB1703</strain>
    </source>
</reference>
<dbReference type="Pfam" id="PF06707">
    <property type="entry name" value="DUF1194"/>
    <property type="match status" value="1"/>
</dbReference>
<dbReference type="Proteomes" id="UP000564885">
    <property type="component" value="Unassembled WGS sequence"/>
</dbReference>
<keyword evidence="1" id="KW-0732">Signal</keyword>
<organism evidence="2 3">
    <name type="scientific">Enterovirga aerilata</name>
    <dbReference type="NCBI Taxonomy" id="2730920"/>
    <lineage>
        <taxon>Bacteria</taxon>
        <taxon>Pseudomonadati</taxon>
        <taxon>Pseudomonadota</taxon>
        <taxon>Alphaproteobacteria</taxon>
        <taxon>Hyphomicrobiales</taxon>
        <taxon>Methylobacteriaceae</taxon>
        <taxon>Enterovirga</taxon>
    </lineage>
</organism>
<evidence type="ECO:0000313" key="2">
    <source>
        <dbReference type="EMBL" id="NNM71095.1"/>
    </source>
</evidence>
<proteinExistence type="predicted"/>
<dbReference type="EMBL" id="JABEPP010000001">
    <property type="protein sequence ID" value="NNM71095.1"/>
    <property type="molecule type" value="Genomic_DNA"/>
</dbReference>